<dbReference type="PANTHER" id="PTHR42940:SF8">
    <property type="entry name" value="VACUOLAR PROTEIN SORTING-ASSOCIATED PROTEIN 11"/>
    <property type="match status" value="1"/>
</dbReference>
<evidence type="ECO:0000256" key="4">
    <source>
        <dbReference type="ARBA" id="ARBA00022833"/>
    </source>
</evidence>
<evidence type="ECO:0000259" key="6">
    <source>
        <dbReference type="SMART" id="SM00829"/>
    </source>
</evidence>
<dbReference type="EMBL" id="AP025226">
    <property type="protein sequence ID" value="BDB98946.1"/>
    <property type="molecule type" value="Genomic_DNA"/>
</dbReference>
<dbReference type="InterPro" id="IPR013154">
    <property type="entry name" value="ADH-like_N"/>
</dbReference>
<name>A0AAQ4CT15_9CREN</name>
<feature type="domain" description="Enoyl reductase (ER)" evidence="6">
    <location>
        <begin position="23"/>
        <end position="342"/>
    </location>
</feature>
<sequence length="344" mass="37874">MKVENLYSKSEENPMKALVFDKSGIENLKLKEIENPTLGPHDVLIRVEKSGVNPIDYFVVNYIPVKPMPHIPGAEIAGTVEKVGDHVKGINKGDKVIVYNRIFDGSCDLCLSGREMLCRNGGIMSVITNGGWSEYFAIPDKNVFKIPENMDWDLAASLPVAALTSYHAIKELEVSPNDIVVIFGASGNTGMFAVQLAKKFGAIVIAVSKKNWLKEFGADYVVGYNEVVEKVKEITEGKMANVVINSLGSSVWDKSLEVLGYNGKLALFGTLTGADVKINLSSIYSKHAKIIGTTGGSRRDLIELINLCRDCRVKVWKTYKLEEGAEALRQIMSENRDGRVMLQL</sequence>
<dbReference type="SUPFAM" id="SSF50129">
    <property type="entry name" value="GroES-like"/>
    <property type="match status" value="1"/>
</dbReference>
<dbReference type="InterPro" id="IPR011032">
    <property type="entry name" value="GroES-like_sf"/>
</dbReference>
<keyword evidence="4" id="KW-0862">Zinc</keyword>
<dbReference type="Pfam" id="PF08240">
    <property type="entry name" value="ADH_N"/>
    <property type="match status" value="1"/>
</dbReference>
<dbReference type="Proteomes" id="UP001319921">
    <property type="component" value="Chromosome"/>
</dbReference>
<keyword evidence="8" id="KW-1185">Reference proteome</keyword>
<comment type="cofactor">
    <cofactor evidence="1">
        <name>Zn(2+)</name>
        <dbReference type="ChEBI" id="CHEBI:29105"/>
    </cofactor>
</comment>
<dbReference type="InterPro" id="IPR020843">
    <property type="entry name" value="ER"/>
</dbReference>
<keyword evidence="5" id="KW-0560">Oxidoreductase</keyword>
<dbReference type="PANTHER" id="PTHR42940">
    <property type="entry name" value="ALCOHOL DEHYDROGENASE 1-RELATED"/>
    <property type="match status" value="1"/>
</dbReference>
<dbReference type="GO" id="GO:0005737">
    <property type="term" value="C:cytoplasm"/>
    <property type="evidence" value="ECO:0007669"/>
    <property type="project" value="TreeGrafter"/>
</dbReference>
<comment type="similarity">
    <text evidence="2">Belongs to the zinc-containing alcohol dehydrogenase family.</text>
</comment>
<evidence type="ECO:0000256" key="1">
    <source>
        <dbReference type="ARBA" id="ARBA00001947"/>
    </source>
</evidence>
<dbReference type="Pfam" id="PF00107">
    <property type="entry name" value="ADH_zinc_N"/>
    <property type="match status" value="1"/>
</dbReference>
<evidence type="ECO:0000256" key="2">
    <source>
        <dbReference type="ARBA" id="ARBA00008072"/>
    </source>
</evidence>
<dbReference type="SMART" id="SM00829">
    <property type="entry name" value="PKS_ER"/>
    <property type="match status" value="1"/>
</dbReference>
<gene>
    <name evidence="7" type="ORF">SACC_19630</name>
</gene>
<accession>A0AAQ4CT15</accession>
<evidence type="ECO:0000256" key="3">
    <source>
        <dbReference type="ARBA" id="ARBA00022723"/>
    </source>
</evidence>
<reference evidence="7 8" key="1">
    <citation type="journal article" date="2022" name="Microbiol. Resour. Announc.">
        <title>Complete Genome Sequence of the Hyperthermophilic and Acidophilic Archaeon Saccharolobus caldissimus Strain HS-3T.</title>
        <authorList>
            <person name="Sakai H.D."/>
            <person name="Kurosawa N."/>
        </authorList>
    </citation>
    <scope>NUCLEOTIDE SEQUENCE [LARGE SCALE GENOMIC DNA]</scope>
    <source>
        <strain evidence="7 8">JCM32116</strain>
    </source>
</reference>
<keyword evidence="3" id="KW-0479">Metal-binding</keyword>
<proteinExistence type="inferred from homology"/>
<dbReference type="SUPFAM" id="SSF51735">
    <property type="entry name" value="NAD(P)-binding Rossmann-fold domains"/>
    <property type="match status" value="1"/>
</dbReference>
<evidence type="ECO:0000256" key="5">
    <source>
        <dbReference type="ARBA" id="ARBA00023002"/>
    </source>
</evidence>
<dbReference type="GO" id="GO:0046872">
    <property type="term" value="F:metal ion binding"/>
    <property type="evidence" value="ECO:0007669"/>
    <property type="project" value="UniProtKB-KW"/>
</dbReference>
<dbReference type="Gene3D" id="3.90.180.10">
    <property type="entry name" value="Medium-chain alcohol dehydrogenases, catalytic domain"/>
    <property type="match status" value="1"/>
</dbReference>
<evidence type="ECO:0000313" key="7">
    <source>
        <dbReference type="EMBL" id="BDB98946.1"/>
    </source>
</evidence>
<dbReference type="InterPro" id="IPR036291">
    <property type="entry name" value="NAD(P)-bd_dom_sf"/>
</dbReference>
<dbReference type="AlphaFoldDB" id="A0AAQ4CT15"/>
<dbReference type="GO" id="GO:0004022">
    <property type="term" value="F:alcohol dehydrogenase (NAD+) activity"/>
    <property type="evidence" value="ECO:0007669"/>
    <property type="project" value="TreeGrafter"/>
</dbReference>
<evidence type="ECO:0000313" key="8">
    <source>
        <dbReference type="Proteomes" id="UP001319921"/>
    </source>
</evidence>
<organism evidence="7 8">
    <name type="scientific">Saccharolobus caldissimus</name>
    <dbReference type="NCBI Taxonomy" id="1702097"/>
    <lineage>
        <taxon>Archaea</taxon>
        <taxon>Thermoproteota</taxon>
        <taxon>Thermoprotei</taxon>
        <taxon>Sulfolobales</taxon>
        <taxon>Sulfolobaceae</taxon>
        <taxon>Saccharolobus</taxon>
    </lineage>
</organism>
<dbReference type="InterPro" id="IPR013149">
    <property type="entry name" value="ADH-like_C"/>
</dbReference>
<dbReference type="CDD" id="cd08264">
    <property type="entry name" value="Zn_ADH_like2"/>
    <property type="match status" value="1"/>
</dbReference>
<dbReference type="KEGG" id="scas:SACC_19630"/>
<protein>
    <submittedName>
        <fullName evidence="7">Alcohol dehydrogenase</fullName>
    </submittedName>
</protein>